<reference evidence="1 2" key="1">
    <citation type="submission" date="2018-05" db="EMBL/GenBank/DDBJ databases">
        <title>Genomic Encyclopedia of Type Strains, Phase IV (KMG-IV): sequencing the most valuable type-strain genomes for metagenomic binning, comparative biology and taxonomic classification.</title>
        <authorList>
            <person name="Goeker M."/>
        </authorList>
    </citation>
    <scope>NUCLEOTIDE SEQUENCE [LARGE SCALE GENOMIC DNA]</scope>
    <source>
        <strain evidence="1 2">DSM 44717</strain>
    </source>
</reference>
<dbReference type="AlphaFoldDB" id="A0A317NV50"/>
<dbReference type="Proteomes" id="UP000246410">
    <property type="component" value="Unassembled WGS sequence"/>
</dbReference>
<organism evidence="1 2">
    <name type="scientific">Nocardia neocaledoniensis</name>
    <dbReference type="NCBI Taxonomy" id="236511"/>
    <lineage>
        <taxon>Bacteria</taxon>
        <taxon>Bacillati</taxon>
        <taxon>Actinomycetota</taxon>
        <taxon>Actinomycetes</taxon>
        <taxon>Mycobacteriales</taxon>
        <taxon>Nocardiaceae</taxon>
        <taxon>Nocardia</taxon>
    </lineage>
</organism>
<name>A0A317NV50_9NOCA</name>
<sequence>MPVPQIDPSEWKRLESQAAAGSLTINPDVGRSLAQVCDTHLDNLEKLLADVSYIEKVTGFGTFNSSAILEKKFSLTAVGGDRSLDETLRKHVEAVTAAKAAVLQAIANFEAQDTYNAGQFTGLGGN</sequence>
<gene>
    <name evidence="1" type="ORF">DFR69_102273</name>
</gene>
<comment type="caution">
    <text evidence="1">The sequence shown here is derived from an EMBL/GenBank/DDBJ whole genome shotgun (WGS) entry which is preliminary data.</text>
</comment>
<evidence type="ECO:0000313" key="2">
    <source>
        <dbReference type="Proteomes" id="UP000246410"/>
    </source>
</evidence>
<evidence type="ECO:0000313" key="1">
    <source>
        <dbReference type="EMBL" id="PWV79210.1"/>
    </source>
</evidence>
<accession>A0A317NV50</accession>
<proteinExistence type="predicted"/>
<dbReference type="EMBL" id="QGTL01000002">
    <property type="protein sequence ID" value="PWV79210.1"/>
    <property type="molecule type" value="Genomic_DNA"/>
</dbReference>
<keyword evidence="2" id="KW-1185">Reference proteome</keyword>
<protein>
    <submittedName>
        <fullName evidence="1">Uncharacterized protein</fullName>
    </submittedName>
</protein>
<dbReference type="RefSeq" id="WP_110036379.1">
    <property type="nucleotide sequence ID" value="NZ_QGTL01000002.1"/>
</dbReference>